<evidence type="ECO:0000256" key="5">
    <source>
        <dbReference type="ARBA" id="ARBA00022741"/>
    </source>
</evidence>
<dbReference type="STRING" id="1630136.AS592_09885"/>
<dbReference type="PANTHER" id="PTHR24220:SF86">
    <property type="entry name" value="ABC TRANSPORTER ABCH.1"/>
    <property type="match status" value="1"/>
</dbReference>
<proteinExistence type="inferred from homology"/>
<keyword evidence="6 8" id="KW-0067">ATP-binding</keyword>
<dbReference type="InterPro" id="IPR027417">
    <property type="entry name" value="P-loop_NTPase"/>
</dbReference>
<organism evidence="8 9">
    <name type="scientific">Sulfurovum riftiae</name>
    <dbReference type="NCBI Taxonomy" id="1630136"/>
    <lineage>
        <taxon>Bacteria</taxon>
        <taxon>Pseudomonadati</taxon>
        <taxon>Campylobacterota</taxon>
        <taxon>Epsilonproteobacteria</taxon>
        <taxon>Campylobacterales</taxon>
        <taxon>Sulfurovaceae</taxon>
        <taxon>Sulfurovum</taxon>
    </lineage>
</organism>
<dbReference type="CDD" id="cd03255">
    <property type="entry name" value="ABC_MJ0796_LolCDE_FtsE"/>
    <property type="match status" value="1"/>
</dbReference>
<dbReference type="InterPro" id="IPR017911">
    <property type="entry name" value="MacB-like_ATP-bd"/>
</dbReference>
<dbReference type="SMART" id="SM00382">
    <property type="entry name" value="AAA"/>
    <property type="match status" value="1"/>
</dbReference>
<dbReference type="PROSITE" id="PS50893">
    <property type="entry name" value="ABC_TRANSPORTER_2"/>
    <property type="match status" value="1"/>
</dbReference>
<dbReference type="GO" id="GO:0016887">
    <property type="term" value="F:ATP hydrolysis activity"/>
    <property type="evidence" value="ECO:0007669"/>
    <property type="project" value="InterPro"/>
</dbReference>
<dbReference type="OrthoDB" id="9814623at2"/>
<feature type="domain" description="ABC transporter" evidence="7">
    <location>
        <begin position="5"/>
        <end position="223"/>
    </location>
</feature>
<dbReference type="GO" id="GO:0005886">
    <property type="term" value="C:plasma membrane"/>
    <property type="evidence" value="ECO:0007669"/>
    <property type="project" value="UniProtKB-ARBA"/>
</dbReference>
<protein>
    <recommendedName>
        <fullName evidence="3">Cell division ATP-binding protein FtsE</fullName>
    </recommendedName>
</protein>
<reference evidence="8 9" key="1">
    <citation type="submission" date="2015-11" db="EMBL/GenBank/DDBJ databases">
        <title>Draft genome of Sulfurovum riftiae 1812E, a member of the Epsilonproteobacteria isolated from the tube of the deep-sea hydrothermal vent tubewom Riftia pachyptila.</title>
        <authorList>
            <person name="Vetriani C."/>
            <person name="Giovannelli D."/>
        </authorList>
    </citation>
    <scope>NUCLEOTIDE SEQUENCE [LARGE SCALE GENOMIC DNA]</scope>
    <source>
        <strain evidence="8 9">1812E</strain>
    </source>
</reference>
<dbReference type="AlphaFoldDB" id="A0A151CIZ3"/>
<dbReference type="Proteomes" id="UP000075359">
    <property type="component" value="Unassembled WGS sequence"/>
</dbReference>
<comment type="caution">
    <text evidence="8">The sequence shown here is derived from an EMBL/GenBank/DDBJ whole genome shotgun (WGS) entry which is preliminary data.</text>
</comment>
<dbReference type="PROSITE" id="PS00211">
    <property type="entry name" value="ABC_TRANSPORTER_1"/>
    <property type="match status" value="1"/>
</dbReference>
<evidence type="ECO:0000313" key="9">
    <source>
        <dbReference type="Proteomes" id="UP000075359"/>
    </source>
</evidence>
<accession>A0A151CIZ3</accession>
<dbReference type="GO" id="GO:0022857">
    <property type="term" value="F:transmembrane transporter activity"/>
    <property type="evidence" value="ECO:0007669"/>
    <property type="project" value="TreeGrafter"/>
</dbReference>
<evidence type="ECO:0000313" key="8">
    <source>
        <dbReference type="EMBL" id="KYJ87414.1"/>
    </source>
</evidence>
<dbReference type="InterPro" id="IPR017871">
    <property type="entry name" value="ABC_transporter-like_CS"/>
</dbReference>
<keyword evidence="9" id="KW-1185">Reference proteome</keyword>
<evidence type="ECO:0000256" key="3">
    <source>
        <dbReference type="ARBA" id="ARBA00020019"/>
    </source>
</evidence>
<name>A0A151CIZ3_9BACT</name>
<evidence type="ECO:0000256" key="1">
    <source>
        <dbReference type="ARBA" id="ARBA00002579"/>
    </source>
</evidence>
<dbReference type="EMBL" id="LNKT01000001">
    <property type="protein sequence ID" value="KYJ87414.1"/>
    <property type="molecule type" value="Genomic_DNA"/>
</dbReference>
<evidence type="ECO:0000256" key="4">
    <source>
        <dbReference type="ARBA" id="ARBA00022448"/>
    </source>
</evidence>
<dbReference type="Pfam" id="PF00005">
    <property type="entry name" value="ABC_tran"/>
    <property type="match status" value="1"/>
</dbReference>
<dbReference type="PANTHER" id="PTHR24220">
    <property type="entry name" value="IMPORT ATP-BINDING PROTEIN"/>
    <property type="match status" value="1"/>
</dbReference>
<dbReference type="GO" id="GO:0005524">
    <property type="term" value="F:ATP binding"/>
    <property type="evidence" value="ECO:0007669"/>
    <property type="project" value="UniProtKB-KW"/>
</dbReference>
<gene>
    <name evidence="8" type="ORF">AS592_09885</name>
</gene>
<evidence type="ECO:0000256" key="6">
    <source>
        <dbReference type="ARBA" id="ARBA00022840"/>
    </source>
</evidence>
<dbReference type="Gene3D" id="3.40.50.300">
    <property type="entry name" value="P-loop containing nucleotide triphosphate hydrolases"/>
    <property type="match status" value="1"/>
</dbReference>
<dbReference type="InterPro" id="IPR015854">
    <property type="entry name" value="ABC_transpr_LolD-like"/>
</dbReference>
<dbReference type="InterPro" id="IPR003593">
    <property type="entry name" value="AAA+_ATPase"/>
</dbReference>
<comment type="similarity">
    <text evidence="2">Belongs to the ABC transporter superfamily.</text>
</comment>
<evidence type="ECO:0000259" key="7">
    <source>
        <dbReference type="PROSITE" id="PS50893"/>
    </source>
</evidence>
<keyword evidence="5" id="KW-0547">Nucleotide-binding</keyword>
<evidence type="ECO:0000256" key="2">
    <source>
        <dbReference type="ARBA" id="ARBA00005417"/>
    </source>
</evidence>
<dbReference type="InterPro" id="IPR003439">
    <property type="entry name" value="ABC_transporter-like_ATP-bd"/>
</dbReference>
<dbReference type="FunFam" id="3.40.50.300:FF:000056">
    <property type="entry name" value="Cell division ATP-binding protein FtsE"/>
    <property type="match status" value="1"/>
</dbReference>
<comment type="function">
    <text evidence="1">Part of the ABC transporter FtsEX involved in cellular division. Important for assembly or stability of the septal ring.</text>
</comment>
<keyword evidence="4" id="KW-0813">Transport</keyword>
<dbReference type="SUPFAM" id="SSF52540">
    <property type="entry name" value="P-loop containing nucleoside triphosphate hydrolases"/>
    <property type="match status" value="1"/>
</dbReference>
<dbReference type="RefSeq" id="WP_067328239.1">
    <property type="nucleotide sequence ID" value="NZ_LNKT01000001.1"/>
</dbReference>
<sequence>MSNVINASQLTLAYDNGKKEIIKNANFSIKKGEFVFITGPSGSGKSTLLKALYGALKPTSGNLIVGGLDLADISTGKLQELRTHLGIIFQDYKLVNEWTVAKNVVLPLMIAGYSVDVQNTQAQRLLKHVKLSEHADKYPLELSGGEQQRVGVARALAKNPVVILADEPTGNLDDYSSNVIWDLMENACQQLETTVLVVTHKIPTIFSLPYRHFIIESKGVYEVH</sequence>